<reference evidence="2" key="1">
    <citation type="journal article" date="2017" name="Genome Biol.">
        <title>Comparative genomics reveals high biological diversity and specific adaptations in the industrially and medically important fungal genus Aspergillus.</title>
        <authorList>
            <person name="de Vries R.P."/>
            <person name="Riley R."/>
            <person name="Wiebenga A."/>
            <person name="Aguilar-Osorio G."/>
            <person name="Amillis S."/>
            <person name="Uchima C.A."/>
            <person name="Anderluh G."/>
            <person name="Asadollahi M."/>
            <person name="Askin M."/>
            <person name="Barry K."/>
            <person name="Battaglia E."/>
            <person name="Bayram O."/>
            <person name="Benocci T."/>
            <person name="Braus-Stromeyer S.A."/>
            <person name="Caldana C."/>
            <person name="Canovas D."/>
            <person name="Cerqueira G.C."/>
            <person name="Chen F."/>
            <person name="Chen W."/>
            <person name="Choi C."/>
            <person name="Clum A."/>
            <person name="Dos Santos R.A."/>
            <person name="Damasio A.R."/>
            <person name="Diallinas G."/>
            <person name="Emri T."/>
            <person name="Fekete E."/>
            <person name="Flipphi M."/>
            <person name="Freyberg S."/>
            <person name="Gallo A."/>
            <person name="Gournas C."/>
            <person name="Habgood R."/>
            <person name="Hainaut M."/>
            <person name="Harispe M.L."/>
            <person name="Henrissat B."/>
            <person name="Hilden K.S."/>
            <person name="Hope R."/>
            <person name="Hossain A."/>
            <person name="Karabika E."/>
            <person name="Karaffa L."/>
            <person name="Karanyi Z."/>
            <person name="Krasevec N."/>
            <person name="Kuo A."/>
            <person name="Kusch H."/>
            <person name="LaButti K."/>
            <person name="Lagendijk E.L."/>
            <person name="Lapidus A."/>
            <person name="Levasseur A."/>
            <person name="Lindquist E."/>
            <person name="Lipzen A."/>
            <person name="Logrieco A.F."/>
            <person name="MacCabe A."/>
            <person name="Maekelae M.R."/>
            <person name="Malavazi I."/>
            <person name="Melin P."/>
            <person name="Meyer V."/>
            <person name="Mielnichuk N."/>
            <person name="Miskei M."/>
            <person name="Molnar A.P."/>
            <person name="Mule G."/>
            <person name="Ngan C.Y."/>
            <person name="Orejas M."/>
            <person name="Orosz E."/>
            <person name="Ouedraogo J.P."/>
            <person name="Overkamp K.M."/>
            <person name="Park H.-S."/>
            <person name="Perrone G."/>
            <person name="Piumi F."/>
            <person name="Punt P.J."/>
            <person name="Ram A.F."/>
            <person name="Ramon A."/>
            <person name="Rauscher S."/>
            <person name="Record E."/>
            <person name="Riano-Pachon D.M."/>
            <person name="Robert V."/>
            <person name="Roehrig J."/>
            <person name="Ruller R."/>
            <person name="Salamov A."/>
            <person name="Salih N.S."/>
            <person name="Samson R.A."/>
            <person name="Sandor E."/>
            <person name="Sanguinetti M."/>
            <person name="Schuetze T."/>
            <person name="Sepcic K."/>
            <person name="Shelest E."/>
            <person name="Sherlock G."/>
            <person name="Sophianopoulou V."/>
            <person name="Squina F.M."/>
            <person name="Sun H."/>
            <person name="Susca A."/>
            <person name="Todd R.B."/>
            <person name="Tsang A."/>
            <person name="Unkles S.E."/>
            <person name="van de Wiele N."/>
            <person name="van Rossen-Uffink D."/>
            <person name="Oliveira J.V."/>
            <person name="Vesth T.C."/>
            <person name="Visser J."/>
            <person name="Yu J.-H."/>
            <person name="Zhou M."/>
            <person name="Andersen M.R."/>
            <person name="Archer D.B."/>
            <person name="Baker S.E."/>
            <person name="Benoit I."/>
            <person name="Brakhage A.A."/>
            <person name="Braus G.H."/>
            <person name="Fischer R."/>
            <person name="Frisvad J.C."/>
            <person name="Goldman G.H."/>
            <person name="Houbraken J."/>
            <person name="Oakley B."/>
            <person name="Pocsi I."/>
            <person name="Scazzocchio C."/>
            <person name="Seiboth B."/>
            <person name="vanKuyk P.A."/>
            <person name="Wortman J."/>
            <person name="Dyer P.S."/>
            <person name="Grigoriev I.V."/>
        </authorList>
    </citation>
    <scope>NUCLEOTIDE SEQUENCE [LARGE SCALE GENOMIC DNA]</scope>
    <source>
        <strain evidence="2">ATCC 16872 / CBS 172.66 / WB 5094</strain>
    </source>
</reference>
<dbReference type="EMBL" id="KV878979">
    <property type="protein sequence ID" value="OJJ98907.1"/>
    <property type="molecule type" value="Genomic_DNA"/>
</dbReference>
<dbReference type="VEuPathDB" id="FungiDB:ASPACDRAFT_44535"/>
<dbReference type="Proteomes" id="UP000184546">
    <property type="component" value="Unassembled WGS sequence"/>
</dbReference>
<dbReference type="AlphaFoldDB" id="A0A1L9WSK4"/>
<evidence type="ECO:0000313" key="1">
    <source>
        <dbReference type="EMBL" id="OJJ98907.1"/>
    </source>
</evidence>
<evidence type="ECO:0000313" key="2">
    <source>
        <dbReference type="Proteomes" id="UP000184546"/>
    </source>
</evidence>
<protein>
    <submittedName>
        <fullName evidence="1">Uncharacterized protein</fullName>
    </submittedName>
</protein>
<dbReference type="OrthoDB" id="10350415at2759"/>
<keyword evidence="2" id="KW-1185">Reference proteome</keyword>
<sequence>MTWVTSFVDGGWKHADKPLSSSAESTTAYPAILAEYITLYVKTGATGSRKLAVRVQTPDQKYHYSNSASYAKGVIIRAITPRRYSTNDLHIEEVEIAKGNFYPPYHSGSDSLPGWGYCWMVKDGHKYSIATRHWYTWPTGETTRTVWSVVSDFGILGWEDNDRWLEVWDKYGNKAAFTLNTNDTRMHVIAKDRAITAEVETNGVHKPGTSVWV</sequence>
<dbReference type="GeneID" id="30975246"/>
<dbReference type="RefSeq" id="XP_020055247.1">
    <property type="nucleotide sequence ID" value="XM_020201432.1"/>
</dbReference>
<proteinExistence type="predicted"/>
<name>A0A1L9WSK4_ASPA1</name>
<accession>A0A1L9WSK4</accession>
<gene>
    <name evidence="1" type="ORF">ASPACDRAFT_44535</name>
</gene>
<organism evidence="1 2">
    <name type="scientific">Aspergillus aculeatus (strain ATCC 16872 / CBS 172.66 / WB 5094)</name>
    <dbReference type="NCBI Taxonomy" id="690307"/>
    <lineage>
        <taxon>Eukaryota</taxon>
        <taxon>Fungi</taxon>
        <taxon>Dikarya</taxon>
        <taxon>Ascomycota</taxon>
        <taxon>Pezizomycotina</taxon>
        <taxon>Eurotiomycetes</taxon>
        <taxon>Eurotiomycetidae</taxon>
        <taxon>Eurotiales</taxon>
        <taxon>Aspergillaceae</taxon>
        <taxon>Aspergillus</taxon>
        <taxon>Aspergillus subgen. Circumdati</taxon>
    </lineage>
</organism>